<evidence type="ECO:0000313" key="1">
    <source>
        <dbReference type="EMBL" id="MFD1987082.1"/>
    </source>
</evidence>
<sequence length="68" mass="7262">MSTIGQVERSAPQLGFGKVENVANGVLIGMVSGGPIDRLSLNLSVNIWPLFRQRWPRGGAATLETANL</sequence>
<accession>A0ABW4ULH8</accession>
<comment type="caution">
    <text evidence="1">The sequence shown here is derived from an EMBL/GenBank/DDBJ whole genome shotgun (WGS) entry which is preliminary data.</text>
</comment>
<reference evidence="2" key="1">
    <citation type="journal article" date="2019" name="Int. J. Syst. Evol. Microbiol.">
        <title>The Global Catalogue of Microorganisms (GCM) 10K type strain sequencing project: providing services to taxonomists for standard genome sequencing and annotation.</title>
        <authorList>
            <consortium name="The Broad Institute Genomics Platform"/>
            <consortium name="The Broad Institute Genome Sequencing Center for Infectious Disease"/>
            <person name="Wu L."/>
            <person name="Ma J."/>
        </authorList>
    </citation>
    <scope>NUCLEOTIDE SEQUENCE [LARGE SCALE GENOMIC DNA]</scope>
    <source>
        <strain evidence="2">CGMCC 1.16225</strain>
    </source>
</reference>
<protein>
    <submittedName>
        <fullName evidence="1">Uncharacterized protein</fullName>
    </submittedName>
</protein>
<dbReference type="EMBL" id="JBHUGZ010000027">
    <property type="protein sequence ID" value="MFD1987082.1"/>
    <property type="molecule type" value="Genomic_DNA"/>
</dbReference>
<dbReference type="Proteomes" id="UP001597405">
    <property type="component" value="Unassembled WGS sequence"/>
</dbReference>
<organism evidence="1 2">
    <name type="scientific">Mesorhizobium newzealandense</name>
    <dbReference type="NCBI Taxonomy" id="1300302"/>
    <lineage>
        <taxon>Bacteria</taxon>
        <taxon>Pseudomonadati</taxon>
        <taxon>Pseudomonadota</taxon>
        <taxon>Alphaproteobacteria</taxon>
        <taxon>Hyphomicrobiales</taxon>
        <taxon>Phyllobacteriaceae</taxon>
        <taxon>Mesorhizobium</taxon>
    </lineage>
</organism>
<dbReference type="RefSeq" id="WP_379104836.1">
    <property type="nucleotide sequence ID" value="NZ_JBHUGZ010000027.1"/>
</dbReference>
<gene>
    <name evidence="1" type="ORF">ACFSOZ_32155</name>
</gene>
<name>A0ABW4ULH8_9HYPH</name>
<keyword evidence="2" id="KW-1185">Reference proteome</keyword>
<proteinExistence type="predicted"/>
<evidence type="ECO:0000313" key="2">
    <source>
        <dbReference type="Proteomes" id="UP001597405"/>
    </source>
</evidence>